<sequence>MRSSAMALRSRSVGADPNVADQASLGSDLEILRHLITGVTKELRVPLKIKFVYSPFPIKASITNETFKQED</sequence>
<organism evidence="1 2">
    <name type="scientific">Macleaya cordata</name>
    <name type="common">Five-seeded plume-poppy</name>
    <name type="synonym">Bocconia cordata</name>
    <dbReference type="NCBI Taxonomy" id="56857"/>
    <lineage>
        <taxon>Eukaryota</taxon>
        <taxon>Viridiplantae</taxon>
        <taxon>Streptophyta</taxon>
        <taxon>Embryophyta</taxon>
        <taxon>Tracheophyta</taxon>
        <taxon>Spermatophyta</taxon>
        <taxon>Magnoliopsida</taxon>
        <taxon>Ranunculales</taxon>
        <taxon>Papaveraceae</taxon>
        <taxon>Papaveroideae</taxon>
        <taxon>Macleaya</taxon>
    </lineage>
</organism>
<gene>
    <name evidence="1" type="ORF">BVC80_8693g1</name>
</gene>
<accession>A0A200PRZ7</accession>
<dbReference type="InParanoid" id="A0A200PRZ7"/>
<comment type="caution">
    <text evidence="1">The sequence shown here is derived from an EMBL/GenBank/DDBJ whole genome shotgun (WGS) entry which is preliminary data.</text>
</comment>
<dbReference type="EMBL" id="MVGT01004225">
    <property type="protein sequence ID" value="OVA00994.1"/>
    <property type="molecule type" value="Genomic_DNA"/>
</dbReference>
<proteinExistence type="predicted"/>
<keyword evidence="2" id="KW-1185">Reference proteome</keyword>
<evidence type="ECO:0000313" key="2">
    <source>
        <dbReference type="Proteomes" id="UP000195402"/>
    </source>
</evidence>
<dbReference type="AlphaFoldDB" id="A0A200PRZ7"/>
<reference evidence="1 2" key="1">
    <citation type="journal article" date="2017" name="Mol. Plant">
        <title>The Genome of Medicinal Plant Macleaya cordata Provides New Insights into Benzylisoquinoline Alkaloids Metabolism.</title>
        <authorList>
            <person name="Liu X."/>
            <person name="Liu Y."/>
            <person name="Huang P."/>
            <person name="Ma Y."/>
            <person name="Qing Z."/>
            <person name="Tang Q."/>
            <person name="Cao H."/>
            <person name="Cheng P."/>
            <person name="Zheng Y."/>
            <person name="Yuan Z."/>
            <person name="Zhou Y."/>
            <person name="Liu J."/>
            <person name="Tang Z."/>
            <person name="Zhuo Y."/>
            <person name="Zhang Y."/>
            <person name="Yu L."/>
            <person name="Huang J."/>
            <person name="Yang P."/>
            <person name="Peng Q."/>
            <person name="Zhang J."/>
            <person name="Jiang W."/>
            <person name="Zhang Z."/>
            <person name="Lin K."/>
            <person name="Ro D.K."/>
            <person name="Chen X."/>
            <person name="Xiong X."/>
            <person name="Shang Y."/>
            <person name="Huang S."/>
            <person name="Zeng J."/>
        </authorList>
    </citation>
    <scope>NUCLEOTIDE SEQUENCE [LARGE SCALE GENOMIC DNA]</scope>
    <source>
        <strain evidence="2">cv. BLH2017</strain>
        <tissue evidence="1">Root</tissue>
    </source>
</reference>
<name>A0A200PRZ7_MACCD</name>
<evidence type="ECO:0000313" key="1">
    <source>
        <dbReference type="EMBL" id="OVA00994.1"/>
    </source>
</evidence>
<protein>
    <submittedName>
        <fullName evidence="1">Uncharacterized protein</fullName>
    </submittedName>
</protein>
<dbReference type="Proteomes" id="UP000195402">
    <property type="component" value="Unassembled WGS sequence"/>
</dbReference>